<feature type="transmembrane region" description="Helical" evidence="2">
    <location>
        <begin position="274"/>
        <end position="294"/>
    </location>
</feature>
<protein>
    <submittedName>
        <fullName evidence="3">Uncharacterized protein</fullName>
    </submittedName>
</protein>
<comment type="caution">
    <text evidence="3">The sequence shown here is derived from an EMBL/GenBank/DDBJ whole genome shotgun (WGS) entry which is preliminary data.</text>
</comment>
<reference evidence="3 4" key="1">
    <citation type="journal article" date="2021" name="Elife">
        <title>Chloroplast acquisition without the gene transfer in kleptoplastic sea slugs, Plakobranchus ocellatus.</title>
        <authorList>
            <person name="Maeda T."/>
            <person name="Takahashi S."/>
            <person name="Yoshida T."/>
            <person name="Shimamura S."/>
            <person name="Takaki Y."/>
            <person name="Nagai Y."/>
            <person name="Toyoda A."/>
            <person name="Suzuki Y."/>
            <person name="Arimoto A."/>
            <person name="Ishii H."/>
            <person name="Satoh N."/>
            <person name="Nishiyama T."/>
            <person name="Hasebe M."/>
            <person name="Maruyama T."/>
            <person name="Minagawa J."/>
            <person name="Obokata J."/>
            <person name="Shigenobu S."/>
        </authorList>
    </citation>
    <scope>NUCLEOTIDE SEQUENCE [LARGE SCALE GENOMIC DNA]</scope>
</reference>
<dbReference type="Proteomes" id="UP000762676">
    <property type="component" value="Unassembled WGS sequence"/>
</dbReference>
<name>A0AAV4HAT2_9GAST</name>
<evidence type="ECO:0000313" key="3">
    <source>
        <dbReference type="EMBL" id="GFR94203.1"/>
    </source>
</evidence>
<proteinExistence type="predicted"/>
<feature type="region of interest" description="Disordered" evidence="1">
    <location>
        <begin position="1"/>
        <end position="127"/>
    </location>
</feature>
<keyword evidence="2" id="KW-0472">Membrane</keyword>
<feature type="compositionally biased region" description="Basic and acidic residues" evidence="1">
    <location>
        <begin position="1"/>
        <end position="15"/>
    </location>
</feature>
<keyword evidence="2" id="KW-1133">Transmembrane helix</keyword>
<accession>A0AAV4HAT2</accession>
<evidence type="ECO:0000256" key="2">
    <source>
        <dbReference type="SAM" id="Phobius"/>
    </source>
</evidence>
<keyword evidence="4" id="KW-1185">Reference proteome</keyword>
<feature type="compositionally biased region" description="Polar residues" evidence="1">
    <location>
        <begin position="31"/>
        <end position="52"/>
    </location>
</feature>
<gene>
    <name evidence="3" type="ORF">ElyMa_002662400</name>
</gene>
<dbReference type="AlphaFoldDB" id="A0AAV4HAT2"/>
<feature type="compositionally biased region" description="Pro residues" evidence="1">
    <location>
        <begin position="84"/>
        <end position="93"/>
    </location>
</feature>
<organism evidence="3 4">
    <name type="scientific">Elysia marginata</name>
    <dbReference type="NCBI Taxonomy" id="1093978"/>
    <lineage>
        <taxon>Eukaryota</taxon>
        <taxon>Metazoa</taxon>
        <taxon>Spiralia</taxon>
        <taxon>Lophotrochozoa</taxon>
        <taxon>Mollusca</taxon>
        <taxon>Gastropoda</taxon>
        <taxon>Heterobranchia</taxon>
        <taxon>Euthyneura</taxon>
        <taxon>Panpulmonata</taxon>
        <taxon>Sacoglossa</taxon>
        <taxon>Placobranchoidea</taxon>
        <taxon>Plakobranchidae</taxon>
        <taxon>Elysia</taxon>
    </lineage>
</organism>
<sequence>MSDPNHRHEAGQTRETEEEVSSAENQALLAPSNSDDCQNLSSSADLNSQPDTSYPAPALPENSYVPTGGHSKPSSSQTKLNTEPLPPSPPEPLLPKEQAVSTSIAALSDSGVSKEDRTSGTMSKQIENKDAAKRISGHGDVHLEMEKLNDPTAVEIIQRKNKGSKEDVTSFDNNRAHHMIASEEEKGHFLPKDDEEAEASDFDELDLDDLDRKDDAWRESNILSRAIIMFQSAVVNAFRLLNRLTLGYLRPIVFFVGFTIYFIMAMIYKFGDEGSHRLLGCTVFGAALIVFPYIKRFIVGAAKKAYGSDTLSEQHRQLLGKVRIVFRW</sequence>
<evidence type="ECO:0000256" key="1">
    <source>
        <dbReference type="SAM" id="MobiDB-lite"/>
    </source>
</evidence>
<evidence type="ECO:0000313" key="4">
    <source>
        <dbReference type="Proteomes" id="UP000762676"/>
    </source>
</evidence>
<feature type="transmembrane region" description="Helical" evidence="2">
    <location>
        <begin position="248"/>
        <end position="268"/>
    </location>
</feature>
<keyword evidence="2" id="KW-0812">Transmembrane</keyword>
<feature type="compositionally biased region" description="Polar residues" evidence="1">
    <location>
        <begin position="72"/>
        <end position="81"/>
    </location>
</feature>
<dbReference type="EMBL" id="BMAT01005488">
    <property type="protein sequence ID" value="GFR94203.1"/>
    <property type="molecule type" value="Genomic_DNA"/>
</dbReference>